<sequence length="147" mass="16573">MDTNPGYLLADNSRLLRRAFDERVREAGVTAPQARLLLNLERHPGRNQAFYAERLEIEPITLCRMVDRMEEAGLVERRADPDDRRARLLHLTVRSRGKIARIRAALDGLIETMLAGFDAEEEAVFMAMLERVSTNLSAPSKELAANG</sequence>
<dbReference type="Proteomes" id="UP000285092">
    <property type="component" value="Unassembled WGS sequence"/>
</dbReference>
<dbReference type="GO" id="GO:0003700">
    <property type="term" value="F:DNA-binding transcription factor activity"/>
    <property type="evidence" value="ECO:0007669"/>
    <property type="project" value="InterPro"/>
</dbReference>
<dbReference type="RefSeq" id="WP_119511459.1">
    <property type="nucleotide sequence ID" value="NZ_QXFK01000004.1"/>
</dbReference>
<proteinExistence type="predicted"/>
<dbReference type="PROSITE" id="PS50995">
    <property type="entry name" value="HTH_MARR_2"/>
    <property type="match status" value="1"/>
</dbReference>
<reference evidence="2 3" key="1">
    <citation type="submission" date="2018-08" db="EMBL/GenBank/DDBJ databases">
        <title>Altererythrobacter sp.Ery1 and Ery12, the genome sequencing of novel strains in genus Alterythrobacter.</title>
        <authorList>
            <person name="Cheng H."/>
            <person name="Wu Y.-H."/>
            <person name="Fang C."/>
            <person name="Xu X.-W."/>
        </authorList>
    </citation>
    <scope>NUCLEOTIDE SEQUENCE [LARGE SCALE GENOMIC DNA]</scope>
    <source>
        <strain evidence="2 3">Ery1</strain>
    </source>
</reference>
<dbReference type="SMART" id="SM00347">
    <property type="entry name" value="HTH_MARR"/>
    <property type="match status" value="1"/>
</dbReference>
<dbReference type="PANTHER" id="PTHR33164:SF43">
    <property type="entry name" value="HTH-TYPE TRANSCRIPTIONAL REPRESSOR YETL"/>
    <property type="match status" value="1"/>
</dbReference>
<dbReference type="SUPFAM" id="SSF46785">
    <property type="entry name" value="Winged helix' DNA-binding domain"/>
    <property type="match status" value="1"/>
</dbReference>
<dbReference type="PRINTS" id="PR00598">
    <property type="entry name" value="HTHMARR"/>
</dbReference>
<comment type="caution">
    <text evidence="2">The sequence shown here is derived from an EMBL/GenBank/DDBJ whole genome shotgun (WGS) entry which is preliminary data.</text>
</comment>
<evidence type="ECO:0000313" key="2">
    <source>
        <dbReference type="EMBL" id="RIV81455.1"/>
    </source>
</evidence>
<dbReference type="Pfam" id="PF12802">
    <property type="entry name" value="MarR_2"/>
    <property type="match status" value="1"/>
</dbReference>
<name>A0A418NMG8_9SPHN</name>
<dbReference type="InterPro" id="IPR039422">
    <property type="entry name" value="MarR/SlyA-like"/>
</dbReference>
<gene>
    <name evidence="2" type="ORF">D2V04_00650</name>
</gene>
<dbReference type="EMBL" id="QXFK01000004">
    <property type="protein sequence ID" value="RIV81455.1"/>
    <property type="molecule type" value="Genomic_DNA"/>
</dbReference>
<accession>A0A418NMG8</accession>
<protein>
    <submittedName>
        <fullName evidence="2">MarR family transcriptional regulator</fullName>
    </submittedName>
</protein>
<evidence type="ECO:0000313" key="3">
    <source>
        <dbReference type="Proteomes" id="UP000285092"/>
    </source>
</evidence>
<dbReference type="PANTHER" id="PTHR33164">
    <property type="entry name" value="TRANSCRIPTIONAL REGULATOR, MARR FAMILY"/>
    <property type="match status" value="1"/>
</dbReference>
<dbReference type="AlphaFoldDB" id="A0A418NMG8"/>
<feature type="domain" description="HTH marR-type" evidence="1">
    <location>
        <begin position="2"/>
        <end position="134"/>
    </location>
</feature>
<dbReference type="GO" id="GO:0006950">
    <property type="term" value="P:response to stress"/>
    <property type="evidence" value="ECO:0007669"/>
    <property type="project" value="TreeGrafter"/>
</dbReference>
<dbReference type="InterPro" id="IPR036388">
    <property type="entry name" value="WH-like_DNA-bd_sf"/>
</dbReference>
<organism evidence="2 3">
    <name type="scientific">Pelagerythrobacter aerophilus</name>
    <dbReference type="NCBI Taxonomy" id="2306995"/>
    <lineage>
        <taxon>Bacteria</taxon>
        <taxon>Pseudomonadati</taxon>
        <taxon>Pseudomonadota</taxon>
        <taxon>Alphaproteobacteria</taxon>
        <taxon>Sphingomonadales</taxon>
        <taxon>Erythrobacteraceae</taxon>
        <taxon>Pelagerythrobacter</taxon>
    </lineage>
</organism>
<dbReference type="InterPro" id="IPR036390">
    <property type="entry name" value="WH_DNA-bd_sf"/>
</dbReference>
<dbReference type="InterPro" id="IPR000835">
    <property type="entry name" value="HTH_MarR-typ"/>
</dbReference>
<evidence type="ECO:0000259" key="1">
    <source>
        <dbReference type="PROSITE" id="PS50995"/>
    </source>
</evidence>
<dbReference type="OrthoDB" id="582199at2"/>
<keyword evidence="3" id="KW-1185">Reference proteome</keyword>
<dbReference type="Gene3D" id="1.10.10.10">
    <property type="entry name" value="Winged helix-like DNA-binding domain superfamily/Winged helix DNA-binding domain"/>
    <property type="match status" value="1"/>
</dbReference>